<keyword evidence="3" id="KW-1185">Reference proteome</keyword>
<feature type="compositionally biased region" description="Polar residues" evidence="1">
    <location>
        <begin position="545"/>
        <end position="556"/>
    </location>
</feature>
<feature type="region of interest" description="Disordered" evidence="1">
    <location>
        <begin position="1"/>
        <end position="43"/>
    </location>
</feature>
<dbReference type="AlphaFoldDB" id="A0A2A2KVL0"/>
<proteinExistence type="predicted"/>
<name>A0A2A2KVL0_9BILA</name>
<dbReference type="OrthoDB" id="5834495at2759"/>
<accession>A0A2A2KVL0</accession>
<evidence type="ECO:0000313" key="2">
    <source>
        <dbReference type="EMBL" id="PAV78005.1"/>
    </source>
</evidence>
<comment type="caution">
    <text evidence="2">The sequence shown here is derived from an EMBL/GenBank/DDBJ whole genome shotgun (WGS) entry which is preliminary data.</text>
</comment>
<feature type="region of interest" description="Disordered" evidence="1">
    <location>
        <begin position="352"/>
        <end position="455"/>
    </location>
</feature>
<gene>
    <name evidence="2" type="ORF">WR25_00898</name>
</gene>
<dbReference type="STRING" id="2018661.A0A2A2KVL0"/>
<feature type="compositionally biased region" description="Polar residues" evidence="1">
    <location>
        <begin position="32"/>
        <end position="41"/>
    </location>
</feature>
<dbReference type="EMBL" id="LIAE01007628">
    <property type="protein sequence ID" value="PAV78005.1"/>
    <property type="molecule type" value="Genomic_DNA"/>
</dbReference>
<sequence length="680" mass="74514">MADAEDLQKQQRKRRSSILKVRQPLDLDAPHPSSTTANGPSLPSRRVSFHNLKHVQQFVCDDHQPLVGSPLREKIQETISSDGILTPGRGHSASASDLKTPTATHIVESTRILASLNVHSSRCLTFDSLSDKEDGTVLSVADMSISAIHPAMQHEAEATQNPADGRDENSRLFGTTMQMFAPASRRVNLSEMHMQNEQEEGSVSMELTGMIDATANVASELFAINQDTMAIFEHKSQNVKQMHPADRTADGRLQLDSTGAIFSKGPRMQQQTPASPANEDSRIFGTTMQMFAPFLRKVDQNEVQEEGSATMELTGMANATAAADLSVINQETMAIFSNKSLVAKSVSTVERRIDRKSHLESPGTVPKKHSKLQPSTPIISPARAAEQSQQTLSTLSNMESPKSAPRNSRLQPSTPTSARAESSRIFGNTMQMFSSVSRRANSSRMQTESAQNESAMEVTGVIDSRDSPSLVPLPAFASSEMSISTQNTMAVFSEKSPSPVPVVPVVERVSSSSSRKSHMDSPRAVPKKLSKLQPSTPISPARAAEQSQQTLSNIESPGTVPRKHSKLQPQTPVSVRKEPTPRKELEKGDVGLAQTQAAVKKSGLEMKQRQVVEEQQKKEEPQQIPLADAIRARIQYFNNLADCLESRYAEKVELLEELRKLRIAKERLCMDVKNVMGQAD</sequence>
<feature type="compositionally biased region" description="Basic and acidic residues" evidence="1">
    <location>
        <begin position="575"/>
        <end position="585"/>
    </location>
</feature>
<evidence type="ECO:0000256" key="1">
    <source>
        <dbReference type="SAM" id="MobiDB-lite"/>
    </source>
</evidence>
<feature type="compositionally biased region" description="Polar residues" evidence="1">
    <location>
        <begin position="386"/>
        <end position="454"/>
    </location>
</feature>
<protein>
    <submittedName>
        <fullName evidence="2">Uncharacterized protein</fullName>
    </submittedName>
</protein>
<feature type="region of interest" description="Disordered" evidence="1">
    <location>
        <begin position="507"/>
        <end position="585"/>
    </location>
</feature>
<reference evidence="2 3" key="1">
    <citation type="journal article" date="2017" name="Curr. Biol.">
        <title>Genome architecture and evolution of a unichromosomal asexual nematode.</title>
        <authorList>
            <person name="Fradin H."/>
            <person name="Zegar C."/>
            <person name="Gutwein M."/>
            <person name="Lucas J."/>
            <person name="Kovtun M."/>
            <person name="Corcoran D."/>
            <person name="Baugh L.R."/>
            <person name="Kiontke K."/>
            <person name="Gunsalus K."/>
            <person name="Fitch D.H."/>
            <person name="Piano F."/>
        </authorList>
    </citation>
    <scope>NUCLEOTIDE SEQUENCE [LARGE SCALE GENOMIC DNA]</scope>
    <source>
        <strain evidence="2">PF1309</strain>
    </source>
</reference>
<dbReference type="Proteomes" id="UP000218231">
    <property type="component" value="Unassembled WGS sequence"/>
</dbReference>
<evidence type="ECO:0000313" key="3">
    <source>
        <dbReference type="Proteomes" id="UP000218231"/>
    </source>
</evidence>
<organism evidence="2 3">
    <name type="scientific">Diploscapter pachys</name>
    <dbReference type="NCBI Taxonomy" id="2018661"/>
    <lineage>
        <taxon>Eukaryota</taxon>
        <taxon>Metazoa</taxon>
        <taxon>Ecdysozoa</taxon>
        <taxon>Nematoda</taxon>
        <taxon>Chromadorea</taxon>
        <taxon>Rhabditida</taxon>
        <taxon>Rhabditina</taxon>
        <taxon>Rhabditomorpha</taxon>
        <taxon>Rhabditoidea</taxon>
        <taxon>Rhabditidae</taxon>
        <taxon>Diploscapter</taxon>
    </lineage>
</organism>